<dbReference type="Pfam" id="PF13487">
    <property type="entry name" value="HD_5"/>
    <property type="match status" value="1"/>
</dbReference>
<organism evidence="3 4">
    <name type="scientific">Niveibacterium microcysteis</name>
    <dbReference type="NCBI Taxonomy" id="2811415"/>
    <lineage>
        <taxon>Bacteria</taxon>
        <taxon>Pseudomonadati</taxon>
        <taxon>Pseudomonadota</taxon>
        <taxon>Betaproteobacteria</taxon>
        <taxon>Rhodocyclales</taxon>
        <taxon>Rhodocyclaceae</taxon>
        <taxon>Niveibacterium</taxon>
    </lineage>
</organism>
<evidence type="ECO:0000313" key="3">
    <source>
        <dbReference type="EMBL" id="QSI78858.1"/>
    </source>
</evidence>
<dbReference type="PANTHER" id="PTHR43155">
    <property type="entry name" value="CYCLIC DI-GMP PHOSPHODIESTERASE PA4108-RELATED"/>
    <property type="match status" value="1"/>
</dbReference>
<evidence type="ECO:0000259" key="2">
    <source>
        <dbReference type="PROSITE" id="PS51832"/>
    </source>
</evidence>
<protein>
    <submittedName>
        <fullName evidence="3">HD-GYP domain-containing protein</fullName>
    </submittedName>
</protein>
<dbReference type="Proteomes" id="UP000663570">
    <property type="component" value="Chromosome"/>
</dbReference>
<accession>A0ABX7MCD8</accession>
<name>A0ABX7MCD8_9RHOO</name>
<feature type="region of interest" description="Disordered" evidence="1">
    <location>
        <begin position="160"/>
        <end position="181"/>
    </location>
</feature>
<dbReference type="CDD" id="cd00077">
    <property type="entry name" value="HDc"/>
    <property type="match status" value="1"/>
</dbReference>
<evidence type="ECO:0000313" key="4">
    <source>
        <dbReference type="Proteomes" id="UP000663570"/>
    </source>
</evidence>
<dbReference type="PROSITE" id="PS51832">
    <property type="entry name" value="HD_GYP"/>
    <property type="match status" value="1"/>
</dbReference>
<reference evidence="3 4" key="1">
    <citation type="submission" date="2021-02" db="EMBL/GenBank/DDBJ databases">
        <title>Niveibacterium changnyeongensis HC41.</title>
        <authorList>
            <person name="Kang M."/>
        </authorList>
    </citation>
    <scope>NUCLEOTIDE SEQUENCE [LARGE SCALE GENOMIC DNA]</scope>
    <source>
        <strain evidence="3 4">HC41</strain>
    </source>
</reference>
<keyword evidence="4" id="KW-1185">Reference proteome</keyword>
<dbReference type="Pfam" id="PF11871">
    <property type="entry name" value="DUF3391"/>
    <property type="match status" value="1"/>
</dbReference>
<dbReference type="InterPro" id="IPR021812">
    <property type="entry name" value="DUF3391"/>
</dbReference>
<sequence>MKEFLAASDLELGMFVAELDRPWLETPFLMQGFLIESEQQLAQLRGLCRIVLIDRERSESRHMRAPAATPRDPAPTSVASERPLTMVRQSAPTDFFQLLKLLKAYDSEAPAAARGEAPVFAWSPSRTAVGGFGGGADESEPAERGGVWGWLRARARRLRRREAPADQVSDESDEPTTDHPYPIDVPLEQELLAAAPIHAEAMLAVKDILRDVERQAPPDLGRAREVVQDMMHSVTRHPDALLWLTRLKRTDRYTYDHALDCSTYMMVFARHLGLPQDRIAMLGMAGMLLDIGKLTLSARLLAKTTALTPLEYDLFKTHVESAMKILRADASIDPALVEVVALHHERIDGSGYPRGLSGEAIGVFGEMAGIVDSFCAMTRHRSWRPAVSSQQGLEALIGLRDERFSAGLIDQFVQCIGIYPAGTLVELNSGEVAVVVAQNRIRRLKPRVMVLLASDRTPNANPHTLDLLYDPAVPGREETYRIVRSLPERAFGIDPAQFYLA</sequence>
<dbReference type="PANTHER" id="PTHR43155:SF2">
    <property type="entry name" value="CYCLIC DI-GMP PHOSPHODIESTERASE PA4108"/>
    <property type="match status" value="1"/>
</dbReference>
<dbReference type="InterPro" id="IPR003607">
    <property type="entry name" value="HD/PDEase_dom"/>
</dbReference>
<dbReference type="Gene3D" id="1.10.3210.10">
    <property type="entry name" value="Hypothetical protein af1432"/>
    <property type="match status" value="1"/>
</dbReference>
<evidence type="ECO:0000256" key="1">
    <source>
        <dbReference type="SAM" id="MobiDB-lite"/>
    </source>
</evidence>
<gene>
    <name evidence="3" type="ORF">JY500_09710</name>
</gene>
<dbReference type="EMBL" id="CP071060">
    <property type="protein sequence ID" value="QSI78858.1"/>
    <property type="molecule type" value="Genomic_DNA"/>
</dbReference>
<dbReference type="SUPFAM" id="SSF109604">
    <property type="entry name" value="HD-domain/PDEase-like"/>
    <property type="match status" value="1"/>
</dbReference>
<dbReference type="InterPro" id="IPR037522">
    <property type="entry name" value="HD_GYP_dom"/>
</dbReference>
<feature type="domain" description="HD-GYP" evidence="2">
    <location>
        <begin position="232"/>
        <end position="428"/>
    </location>
</feature>
<proteinExistence type="predicted"/>
<dbReference type="RefSeq" id="WP_206256203.1">
    <property type="nucleotide sequence ID" value="NZ_CP071060.1"/>
</dbReference>